<dbReference type="EMBL" id="AMZH03012317">
    <property type="protein sequence ID" value="RRT51268.1"/>
    <property type="molecule type" value="Genomic_DNA"/>
</dbReference>
<accession>A0A426YHQ6</accession>
<evidence type="ECO:0000313" key="2">
    <source>
        <dbReference type="EMBL" id="RRT51268.1"/>
    </source>
</evidence>
<proteinExistence type="predicted"/>
<dbReference type="AlphaFoldDB" id="A0A426YHQ6"/>
<reference evidence="2 3" key="1">
    <citation type="journal article" date="2014" name="Agronomy (Basel)">
        <title>A Draft Genome Sequence for Ensete ventricosum, the Drought-Tolerant Tree Against Hunger.</title>
        <authorList>
            <person name="Harrison J."/>
            <person name="Moore K.A."/>
            <person name="Paszkiewicz K."/>
            <person name="Jones T."/>
            <person name="Grant M."/>
            <person name="Ambacheew D."/>
            <person name="Muzemil S."/>
            <person name="Studholme D.J."/>
        </authorList>
    </citation>
    <scope>NUCLEOTIDE SEQUENCE [LARGE SCALE GENOMIC DNA]</scope>
</reference>
<sequence>MSETARSLQETQNPVPTSVPNSGSMDSSIGGPASGTPTSAAAPLIASTVQGAATFSSTSDSVPSNVVVSATLTGSSLSSIGGLVKAHDTSQDSVRAKFSSPPGFVVAAPSFSYGVIPRTNLTSGNPQLSSSSSVNAVAMETTSDSSTLVNSQSVQTSQSMPLGTSTGLVINANACAASMLIPAAPSFTAHAEMPNVRGIPGLTGNSSSITASIGATIKPTPTNSSNSSPRPIIPVSAAQPPTSTSVPVPFPVLQNVQQQTNSHYSSQPAMAPSPQASWSHPPQAGPMQHVSFSPYPGFFPSPFSLPVQGIASAVPLPFIQPPGVSLMVSQVEPTAVTAGSLQPGSSMVAESSSFVGMVIPFDQLKQFL</sequence>
<name>A0A426YHQ6_ENSVE</name>
<feature type="region of interest" description="Disordered" evidence="1">
    <location>
        <begin position="1"/>
        <end position="38"/>
    </location>
</feature>
<feature type="compositionally biased region" description="Polar residues" evidence="1">
    <location>
        <begin position="1"/>
        <end position="27"/>
    </location>
</feature>
<feature type="compositionally biased region" description="Polar residues" evidence="1">
    <location>
        <begin position="258"/>
        <end position="280"/>
    </location>
</feature>
<gene>
    <name evidence="2" type="ORF">B296_00039238</name>
</gene>
<protein>
    <submittedName>
        <fullName evidence="2">Uncharacterized protein</fullName>
    </submittedName>
</protein>
<comment type="caution">
    <text evidence="2">The sequence shown here is derived from an EMBL/GenBank/DDBJ whole genome shotgun (WGS) entry which is preliminary data.</text>
</comment>
<organism evidence="2 3">
    <name type="scientific">Ensete ventricosum</name>
    <name type="common">Abyssinian banana</name>
    <name type="synonym">Musa ensete</name>
    <dbReference type="NCBI Taxonomy" id="4639"/>
    <lineage>
        <taxon>Eukaryota</taxon>
        <taxon>Viridiplantae</taxon>
        <taxon>Streptophyta</taxon>
        <taxon>Embryophyta</taxon>
        <taxon>Tracheophyta</taxon>
        <taxon>Spermatophyta</taxon>
        <taxon>Magnoliopsida</taxon>
        <taxon>Liliopsida</taxon>
        <taxon>Zingiberales</taxon>
        <taxon>Musaceae</taxon>
        <taxon>Ensete</taxon>
    </lineage>
</organism>
<dbReference type="Proteomes" id="UP000287651">
    <property type="component" value="Unassembled WGS sequence"/>
</dbReference>
<evidence type="ECO:0000256" key="1">
    <source>
        <dbReference type="SAM" id="MobiDB-lite"/>
    </source>
</evidence>
<evidence type="ECO:0000313" key="3">
    <source>
        <dbReference type="Proteomes" id="UP000287651"/>
    </source>
</evidence>
<feature type="region of interest" description="Disordered" evidence="1">
    <location>
        <begin position="258"/>
        <end position="285"/>
    </location>
</feature>
<feature type="region of interest" description="Disordered" evidence="1">
    <location>
        <begin position="213"/>
        <end position="240"/>
    </location>
</feature>